<dbReference type="Proteomes" id="UP000029914">
    <property type="component" value="Chromosome"/>
</dbReference>
<evidence type="ECO:0000256" key="4">
    <source>
        <dbReference type="ARBA" id="ARBA00022989"/>
    </source>
</evidence>
<keyword evidence="9" id="KW-1185">Reference proteome</keyword>
<dbReference type="PANTHER" id="PTHR42718:SF9">
    <property type="entry name" value="MAJOR FACILITATOR SUPERFAMILY MULTIDRUG TRANSPORTER MFSC"/>
    <property type="match status" value="1"/>
</dbReference>
<evidence type="ECO:0000313" key="8">
    <source>
        <dbReference type="EMBL" id="AIT60898.1"/>
    </source>
</evidence>
<keyword evidence="4 6" id="KW-1133">Transmembrane helix</keyword>
<dbReference type="KEGG" id="cdo:CDOO_06235"/>
<dbReference type="CDD" id="cd17321">
    <property type="entry name" value="MFS_MMR_MDR_like"/>
    <property type="match status" value="1"/>
</dbReference>
<dbReference type="AlphaFoldDB" id="A0A097IFJ4"/>
<feature type="transmembrane region" description="Helical" evidence="6">
    <location>
        <begin position="354"/>
        <end position="382"/>
    </location>
</feature>
<reference evidence="8 9" key="1">
    <citation type="submission" date="2013-09" db="EMBL/GenBank/DDBJ databases">
        <title>Complete genome sequence of Corynebacterium doosanense CAU 212(T) (=DSM 45436(T)), isolated from activated sludge.</title>
        <authorList>
            <person name="Schaffert L."/>
            <person name="Albersmeier A."/>
            <person name="Kalinowski J."/>
            <person name="Ruckert C."/>
        </authorList>
    </citation>
    <scope>NUCLEOTIDE SEQUENCE [LARGE SCALE GENOMIC DNA]</scope>
    <source>
        <strain evidence="8 9">CAU 212</strain>
    </source>
</reference>
<feature type="transmembrane region" description="Helical" evidence="6">
    <location>
        <begin position="403"/>
        <end position="420"/>
    </location>
</feature>
<dbReference type="InterPro" id="IPR011701">
    <property type="entry name" value="MFS"/>
</dbReference>
<feature type="transmembrane region" description="Helical" evidence="6">
    <location>
        <begin position="330"/>
        <end position="348"/>
    </location>
</feature>
<feature type="transmembrane region" description="Helical" evidence="6">
    <location>
        <begin position="138"/>
        <end position="162"/>
    </location>
</feature>
<protein>
    <submittedName>
        <fullName evidence="8">Membrane protein</fullName>
    </submittedName>
</protein>
<dbReference type="STRING" id="558173.CDOO_06235"/>
<feature type="transmembrane region" description="Helical" evidence="6">
    <location>
        <begin position="224"/>
        <end position="242"/>
    </location>
</feature>
<evidence type="ECO:0000259" key="7">
    <source>
        <dbReference type="PROSITE" id="PS50850"/>
    </source>
</evidence>
<dbReference type="HOGENOM" id="CLU_000960_28_1_11"/>
<proteinExistence type="predicted"/>
<keyword evidence="5 6" id="KW-0472">Membrane</keyword>
<evidence type="ECO:0000256" key="5">
    <source>
        <dbReference type="ARBA" id="ARBA00023136"/>
    </source>
</evidence>
<feature type="transmembrane region" description="Helical" evidence="6">
    <location>
        <begin position="80"/>
        <end position="99"/>
    </location>
</feature>
<dbReference type="Gene3D" id="1.20.1250.20">
    <property type="entry name" value="MFS general substrate transporter like domains"/>
    <property type="match status" value="1"/>
</dbReference>
<evidence type="ECO:0000256" key="6">
    <source>
        <dbReference type="SAM" id="Phobius"/>
    </source>
</evidence>
<dbReference type="OrthoDB" id="7375466at2"/>
<feature type="transmembrane region" description="Helical" evidence="6">
    <location>
        <begin position="262"/>
        <end position="286"/>
    </location>
</feature>
<dbReference type="EMBL" id="CP006764">
    <property type="protein sequence ID" value="AIT60898.1"/>
    <property type="molecule type" value="Genomic_DNA"/>
</dbReference>
<dbReference type="SUPFAM" id="SSF103473">
    <property type="entry name" value="MFS general substrate transporter"/>
    <property type="match status" value="1"/>
</dbReference>
<evidence type="ECO:0000256" key="1">
    <source>
        <dbReference type="ARBA" id="ARBA00004651"/>
    </source>
</evidence>
<keyword evidence="3 6" id="KW-0812">Transmembrane</keyword>
<keyword evidence="2" id="KW-0813">Transport</keyword>
<feature type="transmembrane region" description="Helical" evidence="6">
    <location>
        <begin position="105"/>
        <end position="126"/>
    </location>
</feature>
<dbReference type="PANTHER" id="PTHR42718">
    <property type="entry name" value="MAJOR FACILITATOR SUPERFAMILY MULTIDRUG TRANSPORTER MFSC"/>
    <property type="match status" value="1"/>
</dbReference>
<feature type="transmembrane region" description="Helical" evidence="6">
    <location>
        <begin position="50"/>
        <end position="68"/>
    </location>
</feature>
<dbReference type="RefSeq" id="WP_026159449.1">
    <property type="nucleotide sequence ID" value="NZ_AQUX01000009.1"/>
</dbReference>
<dbReference type="InterPro" id="IPR036259">
    <property type="entry name" value="MFS_trans_sf"/>
</dbReference>
<comment type="subcellular location">
    <subcellularLocation>
        <location evidence="1">Cell membrane</location>
        <topology evidence="1">Multi-pass membrane protein</topology>
    </subcellularLocation>
</comment>
<evidence type="ECO:0000256" key="2">
    <source>
        <dbReference type="ARBA" id="ARBA00022448"/>
    </source>
</evidence>
<dbReference type="Gene3D" id="1.20.1720.10">
    <property type="entry name" value="Multidrug resistance protein D"/>
    <property type="match status" value="1"/>
</dbReference>
<organism evidence="8 9">
    <name type="scientific">Corynebacterium doosanense CAU 212 = DSM 45436</name>
    <dbReference type="NCBI Taxonomy" id="558173"/>
    <lineage>
        <taxon>Bacteria</taxon>
        <taxon>Bacillati</taxon>
        <taxon>Actinomycetota</taxon>
        <taxon>Actinomycetes</taxon>
        <taxon>Mycobacteriales</taxon>
        <taxon>Corynebacteriaceae</taxon>
        <taxon>Corynebacterium</taxon>
    </lineage>
</organism>
<dbReference type="Pfam" id="PF07690">
    <property type="entry name" value="MFS_1"/>
    <property type="match status" value="1"/>
</dbReference>
<dbReference type="eggNOG" id="COG0477">
    <property type="taxonomic scope" value="Bacteria"/>
</dbReference>
<sequence>MRNEQADLRRAWLALLALALGFSMTMLDQVSVAVALPAIAAAWDVSYATAVWVSSAYLLAVVVPLLATGRMGDRFGLRRMFLAGVVVFTVFATASAMAPSFSLLLLARFLQGLGAAMLLPQTLAIITQVFPQQRRGTALGVWGVVGAITGMFAPILAGYLVGSVGWRWIFLLHLPLGLIALAAGWAWVPRLPVHPTSIDVFSVVLSFVGIGALVYAIQGGLNSPELWIAGVVGVVATAGFFLRQRRAGALVPLRLFRGRNFVVGTGTIMVMGALASAQFIPLMTWLQDDVGLSVETAGLVATPMAVVGFFMGLLGGWLSDRVRPAVMHRVGFGILALSLLIVVVLMRGDDRMPGLIAAVLAAVVGLGVGQSFIWASNAAAVFGEVDPADMGAASGAYNMSRQLGGVLGVAVVGAILAGFGPAAAMAALAALVVVGFVAAGLFSTAPVQPEH</sequence>
<dbReference type="PROSITE" id="PS50850">
    <property type="entry name" value="MFS"/>
    <property type="match status" value="1"/>
</dbReference>
<dbReference type="PRINTS" id="PR01036">
    <property type="entry name" value="TCRTETB"/>
</dbReference>
<evidence type="ECO:0000256" key="3">
    <source>
        <dbReference type="ARBA" id="ARBA00022692"/>
    </source>
</evidence>
<evidence type="ECO:0000313" key="9">
    <source>
        <dbReference type="Proteomes" id="UP000029914"/>
    </source>
</evidence>
<gene>
    <name evidence="8" type="ORF">CDOO_06235</name>
</gene>
<feature type="transmembrane region" description="Helical" evidence="6">
    <location>
        <begin position="426"/>
        <end position="447"/>
    </location>
</feature>
<name>A0A097IFJ4_9CORY</name>
<accession>A0A097IFJ4</accession>
<dbReference type="GO" id="GO:0005886">
    <property type="term" value="C:plasma membrane"/>
    <property type="evidence" value="ECO:0007669"/>
    <property type="project" value="UniProtKB-SubCell"/>
</dbReference>
<dbReference type="InterPro" id="IPR020846">
    <property type="entry name" value="MFS_dom"/>
</dbReference>
<feature type="domain" description="Major facilitator superfamily (MFS) profile" evidence="7">
    <location>
        <begin position="14"/>
        <end position="447"/>
    </location>
</feature>
<dbReference type="GO" id="GO:0022857">
    <property type="term" value="F:transmembrane transporter activity"/>
    <property type="evidence" value="ECO:0007669"/>
    <property type="project" value="InterPro"/>
</dbReference>
<feature type="transmembrane region" description="Helical" evidence="6">
    <location>
        <begin position="298"/>
        <end position="318"/>
    </location>
</feature>
<feature type="transmembrane region" description="Helical" evidence="6">
    <location>
        <begin position="168"/>
        <end position="188"/>
    </location>
</feature>
<feature type="transmembrane region" description="Helical" evidence="6">
    <location>
        <begin position="200"/>
        <end position="218"/>
    </location>
</feature>